<evidence type="ECO:0000256" key="1">
    <source>
        <dbReference type="SAM" id="Coils"/>
    </source>
</evidence>
<feature type="domain" description="C4-type zinc ribbon" evidence="2">
    <location>
        <begin position="214"/>
        <end position="248"/>
    </location>
</feature>
<proteinExistence type="predicted"/>
<feature type="coiled-coil region" evidence="1">
    <location>
        <begin position="67"/>
        <end position="126"/>
    </location>
</feature>
<evidence type="ECO:0000313" key="4">
    <source>
        <dbReference type="EMBL" id="CAB4760916.1"/>
    </source>
</evidence>
<dbReference type="InterPro" id="IPR056003">
    <property type="entry name" value="CT398_CC_hairpin"/>
</dbReference>
<evidence type="ECO:0000259" key="3">
    <source>
        <dbReference type="Pfam" id="PF24481"/>
    </source>
</evidence>
<accession>A0A6J6UN46</accession>
<dbReference type="AlphaFoldDB" id="A0A6J6UN46"/>
<keyword evidence="1" id="KW-0175">Coiled coil</keyword>
<gene>
    <name evidence="4" type="ORF">UFOPK2810_01345</name>
</gene>
<sequence>MDRPPRENQLNADPADQQRLLELQEKDTRLAQIAHRVKTLPEAIELAELDTRFARARDEGVAAEVIADDLKRDQSRADTDVEQVRERAKHDRHLLDSGEVNDPKQLTNLQHELDSLARRQAELEDVELEIMERVEGALAAVRQLHAQRDSLAAERAEKADAVAALLADLDDERAIVTGERASIAAGIPEDLLSLYERIRADQAGLGAAHLHRGRCSGCRLELSPSEIEQVRSAPANEVVRCDQCRRILVRTAESGL</sequence>
<name>A0A6J6UN46_9ZZZZ</name>
<dbReference type="Pfam" id="PF24481">
    <property type="entry name" value="CT398_CC"/>
    <property type="match status" value="1"/>
</dbReference>
<dbReference type="PANTHER" id="PTHR39082:SF1">
    <property type="entry name" value="SCAVENGER RECEPTOR CLASS A MEMBER 3"/>
    <property type="match status" value="1"/>
</dbReference>
<evidence type="ECO:0000259" key="2">
    <source>
        <dbReference type="Pfam" id="PF02591"/>
    </source>
</evidence>
<dbReference type="EMBL" id="CAEZYZ010000250">
    <property type="protein sequence ID" value="CAB4760916.1"/>
    <property type="molecule type" value="Genomic_DNA"/>
</dbReference>
<dbReference type="Pfam" id="PF02591">
    <property type="entry name" value="Zn_ribbon_9"/>
    <property type="match status" value="1"/>
</dbReference>
<dbReference type="InterPro" id="IPR052376">
    <property type="entry name" value="Oxidative_Scav/Glycosyltrans"/>
</dbReference>
<feature type="domain" description="CT398-like coiled coil hairpin" evidence="3">
    <location>
        <begin position="23"/>
        <end position="202"/>
    </location>
</feature>
<protein>
    <submittedName>
        <fullName evidence="4">Unannotated protein</fullName>
    </submittedName>
</protein>
<dbReference type="InterPro" id="IPR003743">
    <property type="entry name" value="Zf-RING_7"/>
</dbReference>
<reference evidence="4" key="1">
    <citation type="submission" date="2020-05" db="EMBL/GenBank/DDBJ databases">
        <authorList>
            <person name="Chiriac C."/>
            <person name="Salcher M."/>
            <person name="Ghai R."/>
            <person name="Kavagutti S V."/>
        </authorList>
    </citation>
    <scope>NUCLEOTIDE SEQUENCE</scope>
</reference>
<dbReference type="PANTHER" id="PTHR39082">
    <property type="entry name" value="PHOSPHOLIPASE C-BETA-2-RELATED"/>
    <property type="match status" value="1"/>
</dbReference>
<dbReference type="Gene3D" id="1.10.287.1490">
    <property type="match status" value="1"/>
</dbReference>
<organism evidence="4">
    <name type="scientific">freshwater metagenome</name>
    <dbReference type="NCBI Taxonomy" id="449393"/>
    <lineage>
        <taxon>unclassified sequences</taxon>
        <taxon>metagenomes</taxon>
        <taxon>ecological metagenomes</taxon>
    </lineage>
</organism>